<reference evidence="8" key="1">
    <citation type="journal article" date="2015" name="Nature">
        <title>Complex archaea that bridge the gap between prokaryotes and eukaryotes.</title>
        <authorList>
            <person name="Spang A."/>
            <person name="Saw J.H."/>
            <person name="Jorgensen S.L."/>
            <person name="Zaremba-Niedzwiedzka K."/>
            <person name="Martijn J."/>
            <person name="Lind A.E."/>
            <person name="van Eijk R."/>
            <person name="Schleper C."/>
            <person name="Guy L."/>
            <person name="Ettema T.J."/>
        </authorList>
    </citation>
    <scope>NUCLEOTIDE SEQUENCE</scope>
</reference>
<feature type="transmembrane region" description="Helical" evidence="6">
    <location>
        <begin position="66"/>
        <end position="84"/>
    </location>
</feature>
<evidence type="ECO:0000256" key="2">
    <source>
        <dbReference type="ARBA" id="ARBA00022692"/>
    </source>
</evidence>
<gene>
    <name evidence="8" type="ORF">LCGC14_0531160</name>
</gene>
<dbReference type="InterPro" id="IPR002541">
    <property type="entry name" value="Cyt_c_assembly"/>
</dbReference>
<dbReference type="InterPro" id="IPR017562">
    <property type="entry name" value="Cyt_c_biogenesis_CcsA"/>
</dbReference>
<dbReference type="PANTHER" id="PTHR30071:SF1">
    <property type="entry name" value="CYTOCHROME B_B6 PROTEIN-RELATED"/>
    <property type="match status" value="1"/>
</dbReference>
<evidence type="ECO:0000256" key="1">
    <source>
        <dbReference type="ARBA" id="ARBA00004141"/>
    </source>
</evidence>
<evidence type="ECO:0000256" key="4">
    <source>
        <dbReference type="ARBA" id="ARBA00022989"/>
    </source>
</evidence>
<evidence type="ECO:0000313" key="8">
    <source>
        <dbReference type="EMBL" id="KKN60537.1"/>
    </source>
</evidence>
<feature type="transmembrane region" description="Helical" evidence="6">
    <location>
        <begin position="133"/>
        <end position="156"/>
    </location>
</feature>
<dbReference type="NCBIfam" id="TIGR03144">
    <property type="entry name" value="cytochr_II_ccsB"/>
    <property type="match status" value="1"/>
</dbReference>
<organism evidence="8">
    <name type="scientific">marine sediment metagenome</name>
    <dbReference type="NCBI Taxonomy" id="412755"/>
    <lineage>
        <taxon>unclassified sequences</taxon>
        <taxon>metagenomes</taxon>
        <taxon>ecological metagenomes</taxon>
    </lineage>
</organism>
<keyword evidence="5 6" id="KW-0472">Membrane</keyword>
<feature type="domain" description="Cytochrome c assembly protein" evidence="7">
    <location>
        <begin position="65"/>
        <end position="269"/>
    </location>
</feature>
<feature type="transmembrane region" description="Helical" evidence="6">
    <location>
        <begin position="35"/>
        <end position="54"/>
    </location>
</feature>
<feature type="transmembrane region" description="Helical" evidence="6">
    <location>
        <begin position="177"/>
        <end position="203"/>
    </location>
</feature>
<keyword evidence="3" id="KW-0201">Cytochrome c-type biogenesis</keyword>
<dbReference type="GO" id="GO:0005886">
    <property type="term" value="C:plasma membrane"/>
    <property type="evidence" value="ECO:0007669"/>
    <property type="project" value="TreeGrafter"/>
</dbReference>
<dbReference type="AlphaFoldDB" id="A0A0F9SE10"/>
<dbReference type="InterPro" id="IPR045062">
    <property type="entry name" value="Cyt_c_biogenesis_CcsA/CcmC"/>
</dbReference>
<feature type="transmembrane region" description="Helical" evidence="6">
    <location>
        <begin position="218"/>
        <end position="236"/>
    </location>
</feature>
<feature type="transmembrane region" description="Helical" evidence="6">
    <location>
        <begin position="96"/>
        <end position="113"/>
    </location>
</feature>
<dbReference type="Pfam" id="PF01578">
    <property type="entry name" value="Cytochrom_C_asm"/>
    <property type="match status" value="1"/>
</dbReference>
<evidence type="ECO:0000256" key="6">
    <source>
        <dbReference type="SAM" id="Phobius"/>
    </source>
</evidence>
<protein>
    <recommendedName>
        <fullName evidence="7">Cytochrome c assembly protein domain-containing protein</fullName>
    </recommendedName>
</protein>
<accession>A0A0F9SE10</accession>
<sequence length="272" mass="30962">MNESILFFTTFILYIISAFFYFSFLFSKKENLARIGFKFAFSGLLIHTVALIWRTVESGHAPFTNMYESLSFFAWSSILAYVIIEFKYKIRKAGPYFMLIVIALMALASSPLMPKEATPLVPALQSYWLWLHVSVTLLGEAFFAVAFITSIMYLVADSREKKGGAAKSKLSADKLDSISYRCIAIGFPLFTLGGLVFGMIWAYKAWGRYWSWDPKETWSLITLFVFALYLHTRVVMGWKGRRSAYVAIIGFLAALFTYFGVNYILSGLHSYA</sequence>
<evidence type="ECO:0000259" key="7">
    <source>
        <dbReference type="Pfam" id="PF01578"/>
    </source>
</evidence>
<keyword evidence="4 6" id="KW-1133">Transmembrane helix</keyword>
<evidence type="ECO:0000256" key="5">
    <source>
        <dbReference type="ARBA" id="ARBA00023136"/>
    </source>
</evidence>
<comment type="subcellular location">
    <subcellularLocation>
        <location evidence="1">Membrane</location>
        <topology evidence="1">Multi-pass membrane protein</topology>
    </subcellularLocation>
</comment>
<dbReference type="GO" id="GO:0017004">
    <property type="term" value="P:cytochrome complex assembly"/>
    <property type="evidence" value="ECO:0007669"/>
    <property type="project" value="UniProtKB-KW"/>
</dbReference>
<evidence type="ECO:0000256" key="3">
    <source>
        <dbReference type="ARBA" id="ARBA00022748"/>
    </source>
</evidence>
<dbReference type="GO" id="GO:0020037">
    <property type="term" value="F:heme binding"/>
    <property type="evidence" value="ECO:0007669"/>
    <property type="project" value="InterPro"/>
</dbReference>
<dbReference type="EMBL" id="LAZR01000693">
    <property type="protein sequence ID" value="KKN60537.1"/>
    <property type="molecule type" value="Genomic_DNA"/>
</dbReference>
<feature type="transmembrane region" description="Helical" evidence="6">
    <location>
        <begin position="243"/>
        <end position="265"/>
    </location>
</feature>
<proteinExistence type="predicted"/>
<name>A0A0F9SE10_9ZZZZ</name>
<comment type="caution">
    <text evidence="8">The sequence shown here is derived from an EMBL/GenBank/DDBJ whole genome shotgun (WGS) entry which is preliminary data.</text>
</comment>
<feature type="transmembrane region" description="Helical" evidence="6">
    <location>
        <begin position="6"/>
        <end position="26"/>
    </location>
</feature>
<keyword evidence="2 6" id="KW-0812">Transmembrane</keyword>
<dbReference type="PANTHER" id="PTHR30071">
    <property type="entry name" value="HEME EXPORTER PROTEIN C"/>
    <property type="match status" value="1"/>
</dbReference>